<dbReference type="OrthoDB" id="2745898at2759"/>
<dbReference type="Proteomes" id="UP000623467">
    <property type="component" value="Unassembled WGS sequence"/>
</dbReference>
<proteinExistence type="predicted"/>
<sequence>MMIECKQTQSSSWLLSATMDSNPVFPQELFDAVIDHLADDSVTLRECALVSTSFYARARTFYRLQFGRLDNNRTPTELYNLLEGSPSFAARVKSLLIRERLSGTDVVQWHRLIESFPTDLCLALLANLTQLCIDLTTDALPFRWEHVPEALQDSIHFMVALPTFTCLELHNISGVPFILLCHCPSLRSLTLKWVTFAGEWSGAVAACIGSLPARLEHLSLELGPALQDLIFRWILLPESPLDVSCIRVLECRVHHFGPDSTIQLILNASAATLQHLRLNNCQALGYRLKDVLDLQELPQLHTLSIDIWRDAFVERDMRIFSLGHLNFSAQQQPLALNFHLHTEYAYSGAEWFSDADRALSALPFITSVTVILWPWVQDSPEGQREDLIDVSAELVQKMPLMVNTLVGRGALRLLRSSRFRKSKMFPPTEETSYETDYDLGSD</sequence>
<dbReference type="AlphaFoldDB" id="A0A8H6YD66"/>
<comment type="caution">
    <text evidence="1">The sequence shown here is derived from an EMBL/GenBank/DDBJ whole genome shotgun (WGS) entry which is preliminary data.</text>
</comment>
<dbReference type="SUPFAM" id="SSF52047">
    <property type="entry name" value="RNI-like"/>
    <property type="match status" value="1"/>
</dbReference>
<protein>
    <recommendedName>
        <fullName evidence="3">F-box domain-containing protein</fullName>
    </recommendedName>
</protein>
<keyword evidence="2" id="KW-1185">Reference proteome</keyword>
<name>A0A8H6YD66_9AGAR</name>
<evidence type="ECO:0008006" key="3">
    <source>
        <dbReference type="Google" id="ProtNLM"/>
    </source>
</evidence>
<dbReference type="Gene3D" id="3.80.10.10">
    <property type="entry name" value="Ribonuclease Inhibitor"/>
    <property type="match status" value="1"/>
</dbReference>
<accession>A0A8H6YD66</accession>
<gene>
    <name evidence="1" type="ORF">MSAN_01231200</name>
</gene>
<dbReference type="InterPro" id="IPR032675">
    <property type="entry name" value="LRR_dom_sf"/>
</dbReference>
<dbReference type="EMBL" id="JACAZH010000009">
    <property type="protein sequence ID" value="KAF7358908.1"/>
    <property type="molecule type" value="Genomic_DNA"/>
</dbReference>
<evidence type="ECO:0000313" key="2">
    <source>
        <dbReference type="Proteomes" id="UP000623467"/>
    </source>
</evidence>
<evidence type="ECO:0000313" key="1">
    <source>
        <dbReference type="EMBL" id="KAF7358908.1"/>
    </source>
</evidence>
<organism evidence="1 2">
    <name type="scientific">Mycena sanguinolenta</name>
    <dbReference type="NCBI Taxonomy" id="230812"/>
    <lineage>
        <taxon>Eukaryota</taxon>
        <taxon>Fungi</taxon>
        <taxon>Dikarya</taxon>
        <taxon>Basidiomycota</taxon>
        <taxon>Agaricomycotina</taxon>
        <taxon>Agaricomycetes</taxon>
        <taxon>Agaricomycetidae</taxon>
        <taxon>Agaricales</taxon>
        <taxon>Marasmiineae</taxon>
        <taxon>Mycenaceae</taxon>
        <taxon>Mycena</taxon>
    </lineage>
</organism>
<reference evidence="1" key="1">
    <citation type="submission" date="2020-05" db="EMBL/GenBank/DDBJ databases">
        <title>Mycena genomes resolve the evolution of fungal bioluminescence.</title>
        <authorList>
            <person name="Tsai I.J."/>
        </authorList>
    </citation>
    <scope>NUCLEOTIDE SEQUENCE</scope>
    <source>
        <strain evidence="1">160909Yilan</strain>
    </source>
</reference>